<dbReference type="OrthoDB" id="5919013at2759"/>
<proteinExistence type="predicted"/>
<dbReference type="AlphaFoldDB" id="A0A0B1SFQ5"/>
<keyword evidence="2" id="KW-1185">Reference proteome</keyword>
<evidence type="ECO:0000313" key="2">
    <source>
        <dbReference type="Proteomes" id="UP000053660"/>
    </source>
</evidence>
<name>A0A0B1SFQ5_OESDE</name>
<organism evidence="1 2">
    <name type="scientific">Oesophagostomum dentatum</name>
    <name type="common">Nodular worm</name>
    <dbReference type="NCBI Taxonomy" id="61180"/>
    <lineage>
        <taxon>Eukaryota</taxon>
        <taxon>Metazoa</taxon>
        <taxon>Ecdysozoa</taxon>
        <taxon>Nematoda</taxon>
        <taxon>Chromadorea</taxon>
        <taxon>Rhabditida</taxon>
        <taxon>Rhabditina</taxon>
        <taxon>Rhabditomorpha</taxon>
        <taxon>Strongyloidea</taxon>
        <taxon>Strongylidae</taxon>
        <taxon>Oesophagostomum</taxon>
    </lineage>
</organism>
<sequence length="60" mass="6916">MANRNMLSDSESDPCEEDCFEGMNITVNAFDTCDIHLRRKIHQNSKCCYVDIILMTPMTN</sequence>
<dbReference type="Proteomes" id="UP000053660">
    <property type="component" value="Unassembled WGS sequence"/>
</dbReference>
<accession>A0A0B1SFQ5</accession>
<protein>
    <submittedName>
        <fullName evidence="1">Uncharacterized protein</fullName>
    </submittedName>
</protein>
<gene>
    <name evidence="1" type="ORF">OESDEN_17924</name>
</gene>
<evidence type="ECO:0000313" key="1">
    <source>
        <dbReference type="EMBL" id="KHJ82382.1"/>
    </source>
</evidence>
<dbReference type="EMBL" id="KN579988">
    <property type="protein sequence ID" value="KHJ82382.1"/>
    <property type="molecule type" value="Genomic_DNA"/>
</dbReference>
<reference evidence="1 2" key="1">
    <citation type="submission" date="2014-03" db="EMBL/GenBank/DDBJ databases">
        <title>Draft genome of the hookworm Oesophagostomum dentatum.</title>
        <authorList>
            <person name="Mitreva M."/>
        </authorList>
    </citation>
    <scope>NUCLEOTIDE SEQUENCE [LARGE SCALE GENOMIC DNA]</scope>
    <source>
        <strain evidence="1 2">OD-Hann</strain>
    </source>
</reference>